<dbReference type="InterPro" id="IPR013325">
    <property type="entry name" value="RNA_pol_sigma_r2"/>
</dbReference>
<feature type="domain" description="Asl1-like glycosyl hydrolase catalytic" evidence="3">
    <location>
        <begin position="431"/>
        <end position="652"/>
    </location>
</feature>
<organism evidence="4 5">
    <name type="scientific">Streptosporangium lutulentum</name>
    <dbReference type="NCBI Taxonomy" id="1461250"/>
    <lineage>
        <taxon>Bacteria</taxon>
        <taxon>Bacillati</taxon>
        <taxon>Actinomycetota</taxon>
        <taxon>Actinomycetes</taxon>
        <taxon>Streptosporangiales</taxon>
        <taxon>Streptosporangiaceae</taxon>
        <taxon>Streptosporangium</taxon>
    </lineage>
</organism>
<protein>
    <submittedName>
        <fullName evidence="4">RNA polymerase sigma factor (Sigma-70 family)</fullName>
    </submittedName>
</protein>
<dbReference type="RefSeq" id="WP_307566017.1">
    <property type="nucleotide sequence ID" value="NZ_JAUSQU010000001.1"/>
</dbReference>
<evidence type="ECO:0000313" key="5">
    <source>
        <dbReference type="Proteomes" id="UP001225356"/>
    </source>
</evidence>
<dbReference type="SUPFAM" id="SSF51445">
    <property type="entry name" value="(Trans)glycosidases"/>
    <property type="match status" value="1"/>
</dbReference>
<dbReference type="PANTHER" id="PTHR34154:SF3">
    <property type="entry name" value="ALKALI-SENSITIVE LINKAGE PROTEIN 1"/>
    <property type="match status" value="1"/>
</dbReference>
<feature type="domain" description="RNA polymerase sigma-70 region 2" evidence="2">
    <location>
        <begin position="28"/>
        <end position="93"/>
    </location>
</feature>
<evidence type="ECO:0000256" key="1">
    <source>
        <dbReference type="SAM" id="MobiDB-lite"/>
    </source>
</evidence>
<evidence type="ECO:0000259" key="3">
    <source>
        <dbReference type="Pfam" id="PF11790"/>
    </source>
</evidence>
<dbReference type="EMBL" id="JAUSQU010000001">
    <property type="protein sequence ID" value="MDP9848602.1"/>
    <property type="molecule type" value="Genomic_DNA"/>
</dbReference>
<dbReference type="InterPro" id="IPR024655">
    <property type="entry name" value="Asl1_glyco_hydro_catalytic"/>
</dbReference>
<feature type="region of interest" description="Disordered" evidence="1">
    <location>
        <begin position="338"/>
        <end position="410"/>
    </location>
</feature>
<feature type="compositionally biased region" description="Pro residues" evidence="1">
    <location>
        <begin position="367"/>
        <end position="385"/>
    </location>
</feature>
<dbReference type="Pfam" id="PF04542">
    <property type="entry name" value="Sigma70_r2"/>
    <property type="match status" value="1"/>
</dbReference>
<comment type="caution">
    <text evidence="4">The sequence shown here is derived from an EMBL/GenBank/DDBJ whole genome shotgun (WGS) entry which is preliminary data.</text>
</comment>
<accession>A0ABT9QPE6</accession>
<dbReference type="PANTHER" id="PTHR34154">
    <property type="entry name" value="ALKALI-SENSITIVE LINKAGE PROTEIN 1"/>
    <property type="match status" value="1"/>
</dbReference>
<reference evidence="4 5" key="1">
    <citation type="submission" date="2023-07" db="EMBL/GenBank/DDBJ databases">
        <title>Sequencing the genomes of 1000 actinobacteria strains.</title>
        <authorList>
            <person name="Klenk H.-P."/>
        </authorList>
    </citation>
    <scope>NUCLEOTIDE SEQUENCE [LARGE SCALE GENOMIC DNA]</scope>
    <source>
        <strain evidence="4 5">DSM 46740</strain>
    </source>
</reference>
<dbReference type="SUPFAM" id="SSF88946">
    <property type="entry name" value="Sigma2 domain of RNA polymerase sigma factors"/>
    <property type="match status" value="1"/>
</dbReference>
<dbReference type="InterPro" id="IPR017853">
    <property type="entry name" value="GH"/>
</dbReference>
<dbReference type="InterPro" id="IPR007627">
    <property type="entry name" value="RNA_pol_sigma70_r2"/>
</dbReference>
<dbReference type="Gene3D" id="3.20.20.80">
    <property type="entry name" value="Glycosidases"/>
    <property type="match status" value="1"/>
</dbReference>
<sequence length="656" mass="70052">MHGTGRGGPDTALVVAARDGDQRALDTLVADSLPLVYNIVGRALNGHTDVDDVVQETLLKVVRSLPGLRAPESYRSWLVAIAVRQVRDHEQDRRTTQNRRADLDTATEMPDPASDFAAVTILRLGLTDQRREVAEATRWLDGDDQALLALWWLEETGELGRADLAGSLGLSGRHAAVRVQRMKDQVHTARTVVRALHADSGCTELRALTGNWNGVPSPLWRKRFARHVRDCDVCERRTAGLLPIDRLLSGLPLLPLPIGFVLNHFQAVPAATDATWHLASHVLPGQGGASMGTPVPPPAPRGLLSSLPHGAVAGSAAVGVAVIVAGVLVTGHLIAPPPVSVAEPRATPRTVSAAPPSRSPLARVVPRPSPPAVPSPVSSPVPAPAPSLSVKPGRQKTAGTPRPSQAAPVVATSAKKGVSVWKMNGLSSALAKSGASWYYTWTSHHDGITVPDSIEFVPMVWGADSVKAETLAQAKSAGPYLLSFNEPDMPAQANMTVDKALSLWPKLMATGQKLGAPAVAFDADKPDGWLGRFMSGAAERNYRVDFIVLHWYGADFTTTNAVGQLKSYLQAVHKRYGKPIWLTEYALTDFSNGVRYPSDAQQAAFLTASTKMLASLPYVQRYAWFGLPASDTEPSSGLFHGDGEATLTGRAFQAAR</sequence>
<dbReference type="Gene3D" id="1.10.1740.10">
    <property type="match status" value="1"/>
</dbReference>
<evidence type="ECO:0000259" key="2">
    <source>
        <dbReference type="Pfam" id="PF04542"/>
    </source>
</evidence>
<dbReference type="Proteomes" id="UP001225356">
    <property type="component" value="Unassembled WGS sequence"/>
</dbReference>
<gene>
    <name evidence="4" type="ORF">J2853_007813</name>
</gene>
<feature type="compositionally biased region" description="Low complexity" evidence="1">
    <location>
        <begin position="355"/>
        <end position="366"/>
    </location>
</feature>
<keyword evidence="5" id="KW-1185">Reference proteome</keyword>
<dbReference type="InterPro" id="IPR053183">
    <property type="entry name" value="ASL1"/>
</dbReference>
<evidence type="ECO:0000313" key="4">
    <source>
        <dbReference type="EMBL" id="MDP9848602.1"/>
    </source>
</evidence>
<dbReference type="NCBIfam" id="TIGR02937">
    <property type="entry name" value="sigma70-ECF"/>
    <property type="match status" value="1"/>
</dbReference>
<dbReference type="InterPro" id="IPR014284">
    <property type="entry name" value="RNA_pol_sigma-70_dom"/>
</dbReference>
<name>A0ABT9QPE6_9ACTN</name>
<dbReference type="Pfam" id="PF11790">
    <property type="entry name" value="Glyco_hydro_cc"/>
    <property type="match status" value="1"/>
</dbReference>
<proteinExistence type="predicted"/>